<dbReference type="EMBL" id="FYAH01000002">
    <property type="protein sequence ID" value="SMY16082.1"/>
    <property type="molecule type" value="Genomic_DNA"/>
</dbReference>
<organism evidence="1 2">
    <name type="scientific">Photobacterium aquimaris</name>
    <dbReference type="NCBI Taxonomy" id="512643"/>
    <lineage>
        <taxon>Bacteria</taxon>
        <taxon>Pseudomonadati</taxon>
        <taxon>Pseudomonadota</taxon>
        <taxon>Gammaproteobacteria</taxon>
        <taxon>Vibrionales</taxon>
        <taxon>Vibrionaceae</taxon>
        <taxon>Photobacterium</taxon>
    </lineage>
</organism>
<name>A0A1Y6KVL0_9GAMM</name>
<accession>A0A1Y6KVL0</accession>
<evidence type="ECO:0000313" key="1">
    <source>
        <dbReference type="EMBL" id="SMY16082.1"/>
    </source>
</evidence>
<reference evidence="2" key="1">
    <citation type="submission" date="2017-06" db="EMBL/GenBank/DDBJ databases">
        <authorList>
            <person name="Rodrigo-Torres L."/>
            <person name="Arahal R. D."/>
            <person name="Lucena T."/>
        </authorList>
    </citation>
    <scope>NUCLEOTIDE SEQUENCE [LARGE SCALE GENOMIC DNA]</scope>
    <source>
        <strain evidence="2">type strain: CECT 9192</strain>
    </source>
</reference>
<dbReference type="RefSeq" id="WP_087820212.1">
    <property type="nucleotide sequence ID" value="NZ_FYAH01000002.1"/>
</dbReference>
<protein>
    <submittedName>
        <fullName evidence="1">Uncharacterized protein</fullName>
    </submittedName>
</protein>
<evidence type="ECO:0000313" key="2">
    <source>
        <dbReference type="Proteomes" id="UP000196485"/>
    </source>
</evidence>
<dbReference type="Proteomes" id="UP000196485">
    <property type="component" value="Unassembled WGS sequence"/>
</dbReference>
<sequence>MKKSTKSAIAVLSGIVICSLVFTIIKSEQTTKSNTIIEQTQHNTVVKVPAAALPKAENSDSTPVLQVKDKPYKCSDFDPKTGGLKGWTADMGVGPAIPEQLLPKDCPALQNR</sequence>
<dbReference type="AlphaFoldDB" id="A0A1Y6KVL0"/>
<proteinExistence type="predicted"/>
<gene>
    <name evidence="1" type="ORF">PAQU9191_01313</name>
</gene>
<keyword evidence="2" id="KW-1185">Reference proteome</keyword>